<dbReference type="InterPro" id="IPR015865">
    <property type="entry name" value="Riboflavin_kinase_bac/euk"/>
</dbReference>
<evidence type="ECO:0000256" key="4">
    <source>
        <dbReference type="ARBA" id="ARBA00022643"/>
    </source>
</evidence>
<comment type="catalytic activity">
    <reaction evidence="12 14">
        <text>riboflavin + ATP = FMN + ADP + H(+)</text>
        <dbReference type="Rhea" id="RHEA:14357"/>
        <dbReference type="ChEBI" id="CHEBI:15378"/>
        <dbReference type="ChEBI" id="CHEBI:30616"/>
        <dbReference type="ChEBI" id="CHEBI:57986"/>
        <dbReference type="ChEBI" id="CHEBI:58210"/>
        <dbReference type="ChEBI" id="CHEBI:456216"/>
        <dbReference type="EC" id="2.7.1.26"/>
    </reaction>
</comment>
<dbReference type="InterPro" id="IPR015864">
    <property type="entry name" value="FAD_synthase"/>
</dbReference>
<protein>
    <recommendedName>
        <fullName evidence="14">Riboflavin biosynthesis protein</fullName>
    </recommendedName>
    <domain>
        <recommendedName>
            <fullName evidence="14">Riboflavin kinase</fullName>
            <ecNumber evidence="14">2.7.1.26</ecNumber>
        </recommendedName>
        <alternativeName>
            <fullName evidence="14">Flavokinase</fullName>
        </alternativeName>
    </domain>
    <domain>
        <recommendedName>
            <fullName evidence="14">FMN adenylyltransferase</fullName>
            <ecNumber evidence="14">2.7.7.2</ecNumber>
        </recommendedName>
        <alternativeName>
            <fullName evidence="14">FAD pyrophosphorylase</fullName>
        </alternativeName>
        <alternativeName>
            <fullName evidence="14">FAD synthase</fullName>
        </alternativeName>
    </domain>
</protein>
<keyword evidence="7 14" id="KW-0547">Nucleotide-binding</keyword>
<dbReference type="Proteomes" id="UP001181046">
    <property type="component" value="Unassembled WGS sequence"/>
</dbReference>
<evidence type="ECO:0000256" key="2">
    <source>
        <dbReference type="ARBA" id="ARBA00005201"/>
    </source>
</evidence>
<dbReference type="InterPro" id="IPR023465">
    <property type="entry name" value="Riboflavin_kinase_dom_sf"/>
</dbReference>
<evidence type="ECO:0000256" key="12">
    <source>
        <dbReference type="ARBA" id="ARBA00047880"/>
    </source>
</evidence>
<evidence type="ECO:0000256" key="8">
    <source>
        <dbReference type="ARBA" id="ARBA00022777"/>
    </source>
</evidence>
<keyword evidence="6 14" id="KW-0548">Nucleotidyltransferase</keyword>
<dbReference type="EMBL" id="JARQAJ010000001">
    <property type="protein sequence ID" value="MDT2758229.1"/>
    <property type="molecule type" value="Genomic_DNA"/>
</dbReference>
<dbReference type="EC" id="2.7.1.26" evidence="14"/>
<dbReference type="RefSeq" id="WP_137617409.1">
    <property type="nucleotide sequence ID" value="NZ_BJDX01000001.1"/>
</dbReference>
<evidence type="ECO:0000256" key="10">
    <source>
        <dbReference type="ARBA" id="ARBA00022840"/>
    </source>
</evidence>
<name>A0ABU3F6E1_9ENTE</name>
<organism evidence="16 17">
    <name type="scientific">Enterococcus xiangfangensis</name>
    <dbReference type="NCBI Taxonomy" id="1296537"/>
    <lineage>
        <taxon>Bacteria</taxon>
        <taxon>Bacillati</taxon>
        <taxon>Bacillota</taxon>
        <taxon>Bacilli</taxon>
        <taxon>Lactobacillales</taxon>
        <taxon>Enterococcaceae</taxon>
        <taxon>Enterococcus</taxon>
    </lineage>
</organism>
<dbReference type="GO" id="GO:0003919">
    <property type="term" value="F:FMN adenylyltransferase activity"/>
    <property type="evidence" value="ECO:0007669"/>
    <property type="project" value="UniProtKB-EC"/>
</dbReference>
<proteinExistence type="inferred from homology"/>
<dbReference type="SUPFAM" id="SSF52374">
    <property type="entry name" value="Nucleotidylyl transferase"/>
    <property type="match status" value="1"/>
</dbReference>
<dbReference type="Gene3D" id="3.40.50.620">
    <property type="entry name" value="HUPs"/>
    <property type="match status" value="1"/>
</dbReference>
<dbReference type="NCBIfam" id="TIGR00125">
    <property type="entry name" value="cyt_tran_rel"/>
    <property type="match status" value="1"/>
</dbReference>
<keyword evidence="11" id="KW-0511">Multifunctional enzyme</keyword>
<sequence>MEIVKLRHPYKPEEIPAGDCVLVLGFFDGVHRGHQEVINTGKRIAEEKKLKLAVMTFNQHPAIVFQQVQSKPIKYLSTLRQKEERMASLGVDILYEVAFTSAFAALDPQEFVDQYIVGLHGKVAVSGFDYNFGKDQSADAERLPDYAKDRFEVVIVAKKTEEHETEKISSSRIRRLLSEGRLEEANQLLGYVYEISGTVIHGEARGRSLGYPTANIQVPEDMKLPKEGVYVNQLKVGDQWYQAMGSIGHNDTFGSNRMLTVEINILDFNQEIYGEKVKVRWYHMLRGQVAFESVDGLVRQLEIDEQATRDYFKKKAQ</sequence>
<evidence type="ECO:0000256" key="5">
    <source>
        <dbReference type="ARBA" id="ARBA00022679"/>
    </source>
</evidence>
<dbReference type="SMART" id="SM00904">
    <property type="entry name" value="Flavokinase"/>
    <property type="match status" value="1"/>
</dbReference>
<keyword evidence="4 14" id="KW-0288">FMN</keyword>
<dbReference type="PIRSF" id="PIRSF004491">
    <property type="entry name" value="FAD_Synth"/>
    <property type="match status" value="1"/>
</dbReference>
<evidence type="ECO:0000256" key="6">
    <source>
        <dbReference type="ARBA" id="ARBA00022695"/>
    </source>
</evidence>
<keyword evidence="9 14" id="KW-0274">FAD</keyword>
<evidence type="ECO:0000259" key="15">
    <source>
        <dbReference type="SMART" id="SM00904"/>
    </source>
</evidence>
<dbReference type="EC" id="2.7.7.2" evidence="14"/>
<dbReference type="InterPro" id="IPR014729">
    <property type="entry name" value="Rossmann-like_a/b/a_fold"/>
</dbReference>
<dbReference type="PANTHER" id="PTHR22749">
    <property type="entry name" value="RIBOFLAVIN KINASE/FMN ADENYLYLTRANSFERASE"/>
    <property type="match status" value="1"/>
</dbReference>
<evidence type="ECO:0000256" key="9">
    <source>
        <dbReference type="ARBA" id="ARBA00022827"/>
    </source>
</evidence>
<keyword evidence="8 14" id="KW-0418">Kinase</keyword>
<comment type="catalytic activity">
    <reaction evidence="13 14">
        <text>FMN + ATP + H(+) = FAD + diphosphate</text>
        <dbReference type="Rhea" id="RHEA:17237"/>
        <dbReference type="ChEBI" id="CHEBI:15378"/>
        <dbReference type="ChEBI" id="CHEBI:30616"/>
        <dbReference type="ChEBI" id="CHEBI:33019"/>
        <dbReference type="ChEBI" id="CHEBI:57692"/>
        <dbReference type="ChEBI" id="CHEBI:58210"/>
        <dbReference type="EC" id="2.7.7.2"/>
    </reaction>
</comment>
<evidence type="ECO:0000256" key="11">
    <source>
        <dbReference type="ARBA" id="ARBA00023268"/>
    </source>
</evidence>
<keyword evidence="3 14" id="KW-0285">Flavoprotein</keyword>
<dbReference type="SUPFAM" id="SSF82114">
    <property type="entry name" value="Riboflavin kinase-like"/>
    <property type="match status" value="1"/>
</dbReference>
<dbReference type="NCBIfam" id="TIGR00083">
    <property type="entry name" value="ribF"/>
    <property type="match status" value="1"/>
</dbReference>
<keyword evidence="5 14" id="KW-0808">Transferase</keyword>
<dbReference type="Pfam" id="PF06574">
    <property type="entry name" value="FAD_syn"/>
    <property type="match status" value="1"/>
</dbReference>
<dbReference type="GO" id="GO:0008531">
    <property type="term" value="F:riboflavin kinase activity"/>
    <property type="evidence" value="ECO:0007669"/>
    <property type="project" value="UniProtKB-EC"/>
</dbReference>
<accession>A0ABU3F6E1</accession>
<evidence type="ECO:0000256" key="1">
    <source>
        <dbReference type="ARBA" id="ARBA00004726"/>
    </source>
</evidence>
<dbReference type="Gene3D" id="2.40.30.30">
    <property type="entry name" value="Riboflavin kinase-like"/>
    <property type="match status" value="1"/>
</dbReference>
<dbReference type="PANTHER" id="PTHR22749:SF6">
    <property type="entry name" value="RIBOFLAVIN KINASE"/>
    <property type="match status" value="1"/>
</dbReference>
<evidence type="ECO:0000313" key="16">
    <source>
        <dbReference type="EMBL" id="MDT2758229.1"/>
    </source>
</evidence>
<evidence type="ECO:0000256" key="14">
    <source>
        <dbReference type="PIRNR" id="PIRNR004491"/>
    </source>
</evidence>
<evidence type="ECO:0000256" key="13">
    <source>
        <dbReference type="ARBA" id="ARBA00049494"/>
    </source>
</evidence>
<reference evidence="16" key="1">
    <citation type="submission" date="2023-03" db="EMBL/GenBank/DDBJ databases">
        <authorList>
            <person name="Shen W."/>
            <person name="Cai J."/>
        </authorList>
    </citation>
    <scope>NUCLEOTIDE SEQUENCE</scope>
    <source>
        <strain evidence="16">P66-3</strain>
    </source>
</reference>
<gene>
    <name evidence="16" type="primary">ribF</name>
    <name evidence="16" type="ORF">P7H27_00335</name>
</gene>
<feature type="domain" description="Riboflavin kinase" evidence="15">
    <location>
        <begin position="188"/>
        <end position="313"/>
    </location>
</feature>
<evidence type="ECO:0000313" key="17">
    <source>
        <dbReference type="Proteomes" id="UP001181046"/>
    </source>
</evidence>
<evidence type="ECO:0000256" key="7">
    <source>
        <dbReference type="ARBA" id="ARBA00022741"/>
    </source>
</evidence>
<evidence type="ECO:0000256" key="3">
    <source>
        <dbReference type="ARBA" id="ARBA00022630"/>
    </source>
</evidence>
<keyword evidence="10 14" id="KW-0067">ATP-binding</keyword>
<comment type="pathway">
    <text evidence="2 14">Cofactor biosynthesis; FMN biosynthesis; FMN from riboflavin (ATP route): step 1/1.</text>
</comment>
<dbReference type="InterPro" id="IPR004821">
    <property type="entry name" value="Cyt_trans-like"/>
</dbReference>
<comment type="pathway">
    <text evidence="1 14">Cofactor biosynthesis; FAD biosynthesis; FAD from FMN: step 1/1.</text>
</comment>
<keyword evidence="17" id="KW-1185">Reference proteome</keyword>
<comment type="similarity">
    <text evidence="14">Belongs to the ribF family.</text>
</comment>
<dbReference type="InterPro" id="IPR023468">
    <property type="entry name" value="Riboflavin_kinase"/>
</dbReference>
<dbReference type="InterPro" id="IPR002606">
    <property type="entry name" value="Riboflavin_kinase_bac"/>
</dbReference>
<dbReference type="Pfam" id="PF01687">
    <property type="entry name" value="Flavokinase"/>
    <property type="match status" value="1"/>
</dbReference>
<comment type="caution">
    <text evidence="16">The sequence shown here is derived from an EMBL/GenBank/DDBJ whole genome shotgun (WGS) entry which is preliminary data.</text>
</comment>
<dbReference type="CDD" id="cd02064">
    <property type="entry name" value="FAD_synthetase_N"/>
    <property type="match status" value="1"/>
</dbReference>